<organism evidence="1 2">
    <name type="scientific">Micromonospora fulviviridis</name>
    <dbReference type="NCBI Taxonomy" id="47860"/>
    <lineage>
        <taxon>Bacteria</taxon>
        <taxon>Bacillati</taxon>
        <taxon>Actinomycetota</taxon>
        <taxon>Actinomycetes</taxon>
        <taxon>Micromonosporales</taxon>
        <taxon>Micromonosporaceae</taxon>
        <taxon>Micromonospora</taxon>
    </lineage>
</organism>
<dbReference type="EMBL" id="JBEXRX010000010">
    <property type="protein sequence ID" value="MEU0151559.1"/>
    <property type="molecule type" value="Genomic_DNA"/>
</dbReference>
<protein>
    <submittedName>
        <fullName evidence="1">Uncharacterized protein</fullName>
    </submittedName>
</protein>
<proteinExistence type="predicted"/>
<accession>A0ABV2VGM8</accession>
<dbReference type="Proteomes" id="UP001550348">
    <property type="component" value="Unassembled WGS sequence"/>
</dbReference>
<evidence type="ECO:0000313" key="2">
    <source>
        <dbReference type="Proteomes" id="UP001550348"/>
    </source>
</evidence>
<reference evidence="1 2" key="1">
    <citation type="submission" date="2024-06" db="EMBL/GenBank/DDBJ databases">
        <title>The Natural Products Discovery Center: Release of the First 8490 Sequenced Strains for Exploring Actinobacteria Biosynthetic Diversity.</title>
        <authorList>
            <person name="Kalkreuter E."/>
            <person name="Kautsar S.A."/>
            <person name="Yang D."/>
            <person name="Bader C.D."/>
            <person name="Teijaro C.N."/>
            <person name="Fluegel L."/>
            <person name="Davis C.M."/>
            <person name="Simpson J.R."/>
            <person name="Lauterbach L."/>
            <person name="Steele A.D."/>
            <person name="Gui C."/>
            <person name="Meng S."/>
            <person name="Li G."/>
            <person name="Viehrig K."/>
            <person name="Ye F."/>
            <person name="Su P."/>
            <person name="Kiefer A.F."/>
            <person name="Nichols A."/>
            <person name="Cepeda A.J."/>
            <person name="Yan W."/>
            <person name="Fan B."/>
            <person name="Jiang Y."/>
            <person name="Adhikari A."/>
            <person name="Zheng C.-J."/>
            <person name="Schuster L."/>
            <person name="Cowan T.M."/>
            <person name="Smanski M.J."/>
            <person name="Chevrette M.G."/>
            <person name="De Carvalho L.P.S."/>
            <person name="Shen B."/>
        </authorList>
    </citation>
    <scope>NUCLEOTIDE SEQUENCE [LARGE SCALE GENOMIC DNA]</scope>
    <source>
        <strain evidence="1 2">NPDC006286</strain>
    </source>
</reference>
<evidence type="ECO:0000313" key="1">
    <source>
        <dbReference type="EMBL" id="MEU0151559.1"/>
    </source>
</evidence>
<name>A0ABV2VGM8_9ACTN</name>
<keyword evidence="2" id="KW-1185">Reference proteome</keyword>
<comment type="caution">
    <text evidence="1">The sequence shown here is derived from an EMBL/GenBank/DDBJ whole genome shotgun (WGS) entry which is preliminary data.</text>
</comment>
<dbReference type="RefSeq" id="WP_355663612.1">
    <property type="nucleotide sequence ID" value="NZ_JBEXRX010000010.1"/>
</dbReference>
<gene>
    <name evidence="1" type="ORF">ABZ071_06440</name>
</gene>
<sequence>MEWRTRWRCPIRWDRADNSPAGVTVVERVVDSAADLRHLIARARADPHVVAFPYRQVRELVGDEPTHCRAGHAYAGRSATRPVRDWWPCRCGGHLVLLPPLPRSAGGPAGRHRLRHEGAGHVSVTRPAWSAQRTSLASLVRSAD</sequence>